<dbReference type="OrthoDB" id="123083at2"/>
<dbReference type="Proteomes" id="UP000076400">
    <property type="component" value="Unassembled WGS sequence"/>
</dbReference>
<dbReference type="RefSeq" id="WP_067553941.1">
    <property type="nucleotide sequence ID" value="NZ_LPXN01000091.1"/>
</dbReference>
<dbReference type="Gene3D" id="1.10.1200.10">
    <property type="entry name" value="ACP-like"/>
    <property type="match status" value="1"/>
</dbReference>
<gene>
    <name evidence="1" type="ORF">AUP43_18450</name>
</gene>
<dbReference type="AlphaFoldDB" id="A0A154W9T4"/>
<name>A0A154W9T4_9PROT</name>
<proteinExistence type="predicted"/>
<accession>A0A154W9T4</accession>
<dbReference type="EMBL" id="LPXN01000091">
    <property type="protein sequence ID" value="KZD10287.1"/>
    <property type="molecule type" value="Genomic_DNA"/>
</dbReference>
<comment type="caution">
    <text evidence="1">The sequence shown here is derived from an EMBL/GenBank/DDBJ whole genome shotgun (WGS) entry which is preliminary data.</text>
</comment>
<sequence>MTPIRQTILATYAEVVESQSGARPAALPDDGAVLLESGLDSLGFAILVTRLEESFGFDPFVESSEAYYPVTFGDFIGFYEAHAAKRG</sequence>
<dbReference type="STRING" id="580166.AUP43_18450"/>
<dbReference type="SUPFAM" id="SSF47336">
    <property type="entry name" value="ACP-like"/>
    <property type="match status" value="1"/>
</dbReference>
<evidence type="ECO:0000313" key="1">
    <source>
        <dbReference type="EMBL" id="KZD10287.1"/>
    </source>
</evidence>
<organism evidence="1 2">
    <name type="scientific">Oceanibaculum pacificum</name>
    <dbReference type="NCBI Taxonomy" id="580166"/>
    <lineage>
        <taxon>Bacteria</taxon>
        <taxon>Pseudomonadati</taxon>
        <taxon>Pseudomonadota</taxon>
        <taxon>Alphaproteobacteria</taxon>
        <taxon>Rhodospirillales</taxon>
        <taxon>Oceanibaculaceae</taxon>
        <taxon>Oceanibaculum</taxon>
    </lineage>
</organism>
<keyword evidence="2" id="KW-1185">Reference proteome</keyword>
<protein>
    <submittedName>
        <fullName evidence="1">Uncharacterized protein</fullName>
    </submittedName>
</protein>
<evidence type="ECO:0000313" key="2">
    <source>
        <dbReference type="Proteomes" id="UP000076400"/>
    </source>
</evidence>
<dbReference type="InterPro" id="IPR036736">
    <property type="entry name" value="ACP-like_sf"/>
</dbReference>
<reference evidence="1 2" key="1">
    <citation type="submission" date="2015-12" db="EMBL/GenBank/DDBJ databases">
        <title>Genome sequence of Oceanibaculum pacificum MCCC 1A02656.</title>
        <authorList>
            <person name="Lu L."/>
            <person name="Lai Q."/>
            <person name="Shao Z."/>
            <person name="Qian P."/>
        </authorList>
    </citation>
    <scope>NUCLEOTIDE SEQUENCE [LARGE SCALE GENOMIC DNA]</scope>
    <source>
        <strain evidence="1 2">MCCC 1A02656</strain>
    </source>
</reference>